<dbReference type="GO" id="GO:0003677">
    <property type="term" value="F:DNA binding"/>
    <property type="evidence" value="ECO:0007669"/>
    <property type="project" value="UniProtKB-KW"/>
</dbReference>
<sequence length="359" mass="42097">MSVSVVGWRFASIERYSWIRRLLFSALGMEGVGKIIRAVLWAIVLQSLVNKEAYVTLLDGDVIRFGMSTRLYQFQAPSEYKHIQETDAPIQLLRSGSTPLDADSLTSESNWTFDHVTKPWILKTHLANAVKVDDIRRFLVLQHVEKLDLPFIAMCTREDCPSLFKDPDQLEDYPPDQDKSELNWHKILWAIQDLDLEWLMLQKRKRELKDRCQKFFDESRRPHDKMRQSLYKKIFQSSMKFLESANSEREVEDVETKFIFHFNQDVLPLELHNVAEEDIWKQMWEACQYNVKSVYSVCSKAGLWRVAYNFGPSSEELGLQLSREMNVNELEEPEEMPLEIAARFTSDIFRTLEDVLKSS</sequence>
<protein>
    <submittedName>
        <fullName evidence="1">Putative transcription elongation factor Spt6, helix-turn-helix DNA-binding domain of Spt6</fullName>
    </submittedName>
</protein>
<dbReference type="AlphaFoldDB" id="A0A2P6PS39"/>
<accession>A0A2P6PS39</accession>
<name>A0A2P6PS39_ROSCH</name>
<organism evidence="1 2">
    <name type="scientific">Rosa chinensis</name>
    <name type="common">China rose</name>
    <dbReference type="NCBI Taxonomy" id="74649"/>
    <lineage>
        <taxon>Eukaryota</taxon>
        <taxon>Viridiplantae</taxon>
        <taxon>Streptophyta</taxon>
        <taxon>Embryophyta</taxon>
        <taxon>Tracheophyta</taxon>
        <taxon>Spermatophyta</taxon>
        <taxon>Magnoliopsida</taxon>
        <taxon>eudicotyledons</taxon>
        <taxon>Gunneridae</taxon>
        <taxon>Pentapetalae</taxon>
        <taxon>rosids</taxon>
        <taxon>fabids</taxon>
        <taxon>Rosales</taxon>
        <taxon>Rosaceae</taxon>
        <taxon>Rosoideae</taxon>
        <taxon>Rosoideae incertae sedis</taxon>
        <taxon>Rosa</taxon>
    </lineage>
</organism>
<keyword evidence="1" id="KW-0648">Protein biosynthesis</keyword>
<keyword evidence="1" id="KW-0238">DNA-binding</keyword>
<dbReference type="InterPro" id="IPR017072">
    <property type="entry name" value="TF_Spt6"/>
</dbReference>
<dbReference type="GO" id="GO:0003746">
    <property type="term" value="F:translation elongation factor activity"/>
    <property type="evidence" value="ECO:0007669"/>
    <property type="project" value="UniProtKB-KW"/>
</dbReference>
<dbReference type="GO" id="GO:0034728">
    <property type="term" value="P:nucleosome organization"/>
    <property type="evidence" value="ECO:0007669"/>
    <property type="project" value="TreeGrafter"/>
</dbReference>
<reference evidence="1 2" key="1">
    <citation type="journal article" date="2018" name="Nat. Genet.">
        <title>The Rosa genome provides new insights in the design of modern roses.</title>
        <authorList>
            <person name="Bendahmane M."/>
        </authorList>
    </citation>
    <scope>NUCLEOTIDE SEQUENCE [LARGE SCALE GENOMIC DNA]</scope>
    <source>
        <strain evidence="2">cv. Old Blush</strain>
    </source>
</reference>
<dbReference type="PANTHER" id="PTHR10145">
    <property type="entry name" value="TRANSCRIPTION ELONGATION FACTOR SPT6"/>
    <property type="match status" value="1"/>
</dbReference>
<dbReference type="PANTHER" id="PTHR10145:SF6">
    <property type="entry name" value="TRANSCRIPTION ELONGATION FACTOR SPT6"/>
    <property type="match status" value="1"/>
</dbReference>
<proteinExistence type="predicted"/>
<dbReference type="SUPFAM" id="SSF158832">
    <property type="entry name" value="Tex N-terminal region-like"/>
    <property type="match status" value="1"/>
</dbReference>
<dbReference type="GO" id="GO:0140673">
    <property type="term" value="P:transcription elongation-coupled chromatin remodeling"/>
    <property type="evidence" value="ECO:0007669"/>
    <property type="project" value="InterPro"/>
</dbReference>
<dbReference type="GO" id="GO:0031491">
    <property type="term" value="F:nucleosome binding"/>
    <property type="evidence" value="ECO:0007669"/>
    <property type="project" value="TreeGrafter"/>
</dbReference>
<keyword evidence="1" id="KW-0251">Elongation factor</keyword>
<dbReference type="InterPro" id="IPR023323">
    <property type="entry name" value="Tex-like_dom_sf"/>
</dbReference>
<dbReference type="STRING" id="74649.A0A2P6PS39"/>
<dbReference type="Gramene" id="PRQ24748">
    <property type="protein sequence ID" value="PRQ24748"/>
    <property type="gene ID" value="RchiOBHm_Chr6g0275851"/>
</dbReference>
<dbReference type="EMBL" id="PDCK01000044">
    <property type="protein sequence ID" value="PRQ24748.1"/>
    <property type="molecule type" value="Genomic_DNA"/>
</dbReference>
<keyword evidence="2" id="KW-1185">Reference proteome</keyword>
<evidence type="ECO:0000313" key="1">
    <source>
        <dbReference type="EMBL" id="PRQ24748.1"/>
    </source>
</evidence>
<dbReference type="GO" id="GO:0042393">
    <property type="term" value="F:histone binding"/>
    <property type="evidence" value="ECO:0007669"/>
    <property type="project" value="TreeGrafter"/>
</dbReference>
<gene>
    <name evidence="1" type="ORF">RchiOBHm_Chr6g0275851</name>
</gene>
<dbReference type="GO" id="GO:0008023">
    <property type="term" value="C:transcription elongation factor complex"/>
    <property type="evidence" value="ECO:0007669"/>
    <property type="project" value="TreeGrafter"/>
</dbReference>
<dbReference type="Gene3D" id="1.10.10.650">
    <property type="entry name" value="RuvA domain 2-like"/>
    <property type="match status" value="1"/>
</dbReference>
<comment type="caution">
    <text evidence="1">The sequence shown here is derived from an EMBL/GenBank/DDBJ whole genome shotgun (WGS) entry which is preliminary data.</text>
</comment>
<dbReference type="Proteomes" id="UP000238479">
    <property type="component" value="Chromosome 6"/>
</dbReference>
<dbReference type="InterPro" id="IPR023319">
    <property type="entry name" value="Tex-like_HTH_dom_sf"/>
</dbReference>
<evidence type="ECO:0000313" key="2">
    <source>
        <dbReference type="Proteomes" id="UP000238479"/>
    </source>
</evidence>
<dbReference type="Gene3D" id="1.10.3500.10">
    <property type="entry name" value="Tex N-terminal region-like"/>
    <property type="match status" value="1"/>
</dbReference>